<dbReference type="STRING" id="1802126.A3B25_01420"/>
<evidence type="ECO:0000256" key="8">
    <source>
        <dbReference type="SAM" id="Phobius"/>
    </source>
</evidence>
<feature type="transmembrane region" description="Helical" evidence="8">
    <location>
        <begin position="201"/>
        <end position="219"/>
    </location>
</feature>
<evidence type="ECO:0000256" key="4">
    <source>
        <dbReference type="ARBA" id="ARBA00022679"/>
    </source>
</evidence>
<feature type="transmembrane region" description="Helical" evidence="8">
    <location>
        <begin position="279"/>
        <end position="300"/>
    </location>
</feature>
<keyword evidence="4" id="KW-0808">Transferase</keyword>
<evidence type="ECO:0000313" key="11">
    <source>
        <dbReference type="Proteomes" id="UP000179106"/>
    </source>
</evidence>
<dbReference type="GO" id="GO:0016763">
    <property type="term" value="F:pentosyltransferase activity"/>
    <property type="evidence" value="ECO:0007669"/>
    <property type="project" value="TreeGrafter"/>
</dbReference>
<reference evidence="10 11" key="1">
    <citation type="journal article" date="2016" name="Nat. Commun.">
        <title>Thousands of microbial genomes shed light on interconnected biogeochemical processes in an aquifer system.</title>
        <authorList>
            <person name="Anantharaman K."/>
            <person name="Brown C.T."/>
            <person name="Hug L.A."/>
            <person name="Sharon I."/>
            <person name="Castelle C.J."/>
            <person name="Probst A.J."/>
            <person name="Thomas B.C."/>
            <person name="Singh A."/>
            <person name="Wilkins M.J."/>
            <person name="Karaoz U."/>
            <person name="Brodie E.L."/>
            <person name="Williams K.H."/>
            <person name="Hubbard S.S."/>
            <person name="Banfield J.F."/>
        </authorList>
    </citation>
    <scope>NUCLEOTIDE SEQUENCE [LARGE SCALE GENOMIC DNA]</scope>
</reference>
<keyword evidence="3" id="KW-0328">Glycosyltransferase</keyword>
<proteinExistence type="predicted"/>
<feature type="transmembrane region" description="Helical" evidence="8">
    <location>
        <begin position="332"/>
        <end position="350"/>
    </location>
</feature>
<dbReference type="PANTHER" id="PTHR33908">
    <property type="entry name" value="MANNOSYLTRANSFERASE YKCB-RELATED"/>
    <property type="match status" value="1"/>
</dbReference>
<evidence type="ECO:0000259" key="9">
    <source>
        <dbReference type="Pfam" id="PF13231"/>
    </source>
</evidence>
<feature type="transmembrane region" description="Helical" evidence="8">
    <location>
        <begin position="73"/>
        <end position="94"/>
    </location>
</feature>
<keyword evidence="7 8" id="KW-0472">Membrane</keyword>
<dbReference type="GO" id="GO:0009103">
    <property type="term" value="P:lipopolysaccharide biosynthetic process"/>
    <property type="evidence" value="ECO:0007669"/>
    <property type="project" value="UniProtKB-ARBA"/>
</dbReference>
<evidence type="ECO:0000256" key="5">
    <source>
        <dbReference type="ARBA" id="ARBA00022692"/>
    </source>
</evidence>
<evidence type="ECO:0000256" key="2">
    <source>
        <dbReference type="ARBA" id="ARBA00022475"/>
    </source>
</evidence>
<feature type="transmembrane region" description="Helical" evidence="8">
    <location>
        <begin position="309"/>
        <end position="326"/>
    </location>
</feature>
<keyword evidence="6 8" id="KW-1133">Transmembrane helix</keyword>
<dbReference type="PANTHER" id="PTHR33908:SF3">
    <property type="entry name" value="UNDECAPRENYL PHOSPHATE-ALPHA-4-AMINO-4-DEOXY-L-ARABINOSE ARABINOSYL TRANSFERASE"/>
    <property type="match status" value="1"/>
</dbReference>
<organism evidence="10 11">
    <name type="scientific">Candidatus Ryanbacteria bacterium RIFCSPLOWO2_01_FULL_48_26</name>
    <dbReference type="NCBI Taxonomy" id="1802126"/>
    <lineage>
        <taxon>Bacteria</taxon>
        <taxon>Candidatus Ryaniibacteriota</taxon>
    </lineage>
</organism>
<keyword evidence="5 8" id="KW-0812">Transmembrane</keyword>
<feature type="transmembrane region" description="Helical" evidence="8">
    <location>
        <begin position="256"/>
        <end position="273"/>
    </location>
</feature>
<comment type="subcellular location">
    <subcellularLocation>
        <location evidence="1">Cell membrane</location>
        <topology evidence="1">Multi-pass membrane protein</topology>
    </subcellularLocation>
</comment>
<dbReference type="InterPro" id="IPR050297">
    <property type="entry name" value="LipidA_mod_glycosyltrf_83"/>
</dbReference>
<dbReference type="Proteomes" id="UP000179106">
    <property type="component" value="Unassembled WGS sequence"/>
</dbReference>
<dbReference type="GO" id="GO:0005886">
    <property type="term" value="C:plasma membrane"/>
    <property type="evidence" value="ECO:0007669"/>
    <property type="project" value="UniProtKB-SubCell"/>
</dbReference>
<dbReference type="Pfam" id="PF13231">
    <property type="entry name" value="PMT_2"/>
    <property type="match status" value="1"/>
</dbReference>
<evidence type="ECO:0000256" key="6">
    <source>
        <dbReference type="ARBA" id="ARBA00022989"/>
    </source>
</evidence>
<evidence type="ECO:0000256" key="1">
    <source>
        <dbReference type="ARBA" id="ARBA00004651"/>
    </source>
</evidence>
<protein>
    <recommendedName>
        <fullName evidence="9">Glycosyltransferase RgtA/B/C/D-like domain-containing protein</fullName>
    </recommendedName>
</protein>
<keyword evidence="2" id="KW-1003">Cell membrane</keyword>
<feature type="domain" description="Glycosyltransferase RgtA/B/C/D-like" evidence="9">
    <location>
        <begin position="53"/>
        <end position="215"/>
    </location>
</feature>
<dbReference type="AlphaFoldDB" id="A0A1G2GQQ9"/>
<comment type="caution">
    <text evidence="10">The sequence shown here is derived from an EMBL/GenBank/DDBJ whole genome shotgun (WGS) entry which is preliminary data.</text>
</comment>
<accession>A0A1G2GQQ9</accession>
<name>A0A1G2GQQ9_9BACT</name>
<evidence type="ECO:0000256" key="7">
    <source>
        <dbReference type="ARBA" id="ARBA00023136"/>
    </source>
</evidence>
<dbReference type="GO" id="GO:0010041">
    <property type="term" value="P:response to iron(III) ion"/>
    <property type="evidence" value="ECO:0007669"/>
    <property type="project" value="TreeGrafter"/>
</dbReference>
<evidence type="ECO:0000313" key="10">
    <source>
        <dbReference type="EMBL" id="OGZ52543.1"/>
    </source>
</evidence>
<gene>
    <name evidence="10" type="ORF">A3B25_01420</name>
</gene>
<feature type="transmembrane region" description="Helical" evidence="8">
    <location>
        <begin position="157"/>
        <end position="189"/>
    </location>
</feature>
<dbReference type="InterPro" id="IPR038731">
    <property type="entry name" value="RgtA/B/C-like"/>
</dbReference>
<evidence type="ECO:0000256" key="3">
    <source>
        <dbReference type="ARBA" id="ARBA00022676"/>
    </source>
</evidence>
<feature type="transmembrane region" description="Helical" evidence="8">
    <location>
        <begin position="103"/>
        <end position="120"/>
    </location>
</feature>
<dbReference type="EMBL" id="MHNW01000044">
    <property type="protein sequence ID" value="OGZ52543.1"/>
    <property type="molecule type" value="Genomic_DNA"/>
</dbReference>
<sequence>MTYLFIPVILLVATTLRYYHNTAVALWHDEAFSALYLRYPWDEMFYRIGLDVHPPLYYIILRLWSYLASDSLLSLRLLSILFGVLTVWAGYLFVKQTFGNKKLALLASLLLAINPFQIQYSLEARMYTLGTFLVLWSSYLMLKALDSEGRQSLKHWAGYGIIIAAGLYTHYYILFSVAAQGLYIAFYFFKTRKLNILFKSATAYGLSLLLYLPWIPTLLRQIKRVEAAYWIPPMDRWSAPGTVWKMMFGGQGIGRIYLAIATLVSILLILYFIKKVRSFTKWYILFGLLVPIAAAVTVSLRTNLYLDRYFVFASLFFSILVIISFSKIPNRALRWFLIIALIGGSLFAFFKNWTDLNIENKPGMSAVSAYINQNAKAPDQIYVGSSFIFFTLKYYNETGIKPLLISSGSLETIPHFSGTALLTNSDLISDISKAQKNSTIWLLWTTGFGGSKPQVPANWKQLSEVSYEDAPGFKGRIVVTKFVVH</sequence>